<name>A0A918R5M1_9FLAO</name>
<accession>A0A918R5M1</accession>
<protein>
    <submittedName>
        <fullName evidence="1">Uncharacterized protein</fullName>
    </submittedName>
</protein>
<comment type="caution">
    <text evidence="1">The sequence shown here is derived from an EMBL/GenBank/DDBJ whole genome shotgun (WGS) entry which is preliminary data.</text>
</comment>
<sequence length="173" mass="19850">MRFKILILVSLALVLLDCKKNEENQETETTEQNNTLGITSKDIEALEYTDYALDPKTQTIIQDWNEYLQIQDVITGIKTGDLSFFNDNKKAINLLSRELKKNIPEPLKSTSIEARLLVVDTKLYKLESLSNLSTTSKTELLQTIKEFLVAFSNFKLQMNKKLEFDTQVIEKPA</sequence>
<evidence type="ECO:0000313" key="2">
    <source>
        <dbReference type="Proteomes" id="UP000636004"/>
    </source>
</evidence>
<dbReference type="EMBL" id="BMWZ01000005">
    <property type="protein sequence ID" value="GGZ84338.1"/>
    <property type="molecule type" value="Genomic_DNA"/>
</dbReference>
<dbReference type="RefSeq" id="WP_189360938.1">
    <property type="nucleotide sequence ID" value="NZ_BMWZ01000005.1"/>
</dbReference>
<keyword evidence="2" id="KW-1185">Reference proteome</keyword>
<gene>
    <name evidence="1" type="ORF">GCM10007028_22800</name>
</gene>
<dbReference type="AlphaFoldDB" id="A0A918R5M1"/>
<dbReference type="Proteomes" id="UP000636004">
    <property type="component" value="Unassembled WGS sequence"/>
</dbReference>
<proteinExistence type="predicted"/>
<evidence type="ECO:0000313" key="1">
    <source>
        <dbReference type="EMBL" id="GGZ84338.1"/>
    </source>
</evidence>
<organism evidence="1 2">
    <name type="scientific">Algibacter mikhailovii</name>
    <dbReference type="NCBI Taxonomy" id="425498"/>
    <lineage>
        <taxon>Bacteria</taxon>
        <taxon>Pseudomonadati</taxon>
        <taxon>Bacteroidota</taxon>
        <taxon>Flavobacteriia</taxon>
        <taxon>Flavobacteriales</taxon>
        <taxon>Flavobacteriaceae</taxon>
        <taxon>Algibacter</taxon>
    </lineage>
</organism>
<reference evidence="1" key="1">
    <citation type="journal article" date="2014" name="Int. J. Syst. Evol. Microbiol.">
        <title>Complete genome sequence of Corynebacterium casei LMG S-19264T (=DSM 44701T), isolated from a smear-ripened cheese.</title>
        <authorList>
            <consortium name="US DOE Joint Genome Institute (JGI-PGF)"/>
            <person name="Walter F."/>
            <person name="Albersmeier A."/>
            <person name="Kalinowski J."/>
            <person name="Ruckert C."/>
        </authorList>
    </citation>
    <scope>NUCLEOTIDE SEQUENCE</scope>
    <source>
        <strain evidence="1">KCTC 12710</strain>
    </source>
</reference>
<reference evidence="1" key="2">
    <citation type="submission" date="2020-09" db="EMBL/GenBank/DDBJ databases">
        <authorList>
            <person name="Sun Q."/>
            <person name="Kim S."/>
        </authorList>
    </citation>
    <scope>NUCLEOTIDE SEQUENCE</scope>
    <source>
        <strain evidence="1">KCTC 12710</strain>
    </source>
</reference>